<feature type="compositionally biased region" description="Basic and acidic residues" evidence="2">
    <location>
        <begin position="143"/>
        <end position="155"/>
    </location>
</feature>
<organism evidence="3 4">
    <name type="scientific">Solea senegalensis</name>
    <name type="common">Senegalese sole</name>
    <dbReference type="NCBI Taxonomy" id="28829"/>
    <lineage>
        <taxon>Eukaryota</taxon>
        <taxon>Metazoa</taxon>
        <taxon>Chordata</taxon>
        <taxon>Craniata</taxon>
        <taxon>Vertebrata</taxon>
        <taxon>Euteleostomi</taxon>
        <taxon>Actinopterygii</taxon>
        <taxon>Neopterygii</taxon>
        <taxon>Teleostei</taxon>
        <taxon>Neoteleostei</taxon>
        <taxon>Acanthomorphata</taxon>
        <taxon>Carangaria</taxon>
        <taxon>Pleuronectiformes</taxon>
        <taxon>Pleuronectoidei</taxon>
        <taxon>Soleidae</taxon>
        <taxon>Solea</taxon>
    </lineage>
</organism>
<dbReference type="Proteomes" id="UP000693946">
    <property type="component" value="Linkage Group LG9"/>
</dbReference>
<feature type="region of interest" description="Disordered" evidence="2">
    <location>
        <begin position="130"/>
        <end position="207"/>
    </location>
</feature>
<keyword evidence="1" id="KW-0175">Coiled coil</keyword>
<accession>A0AAV6PY85</accession>
<dbReference type="EMBL" id="JAGKHQ010000021">
    <property type="protein sequence ID" value="KAG7476200.1"/>
    <property type="molecule type" value="Genomic_DNA"/>
</dbReference>
<feature type="compositionally biased region" description="Basic and acidic residues" evidence="2">
    <location>
        <begin position="197"/>
        <end position="207"/>
    </location>
</feature>
<name>A0AAV6PY85_SOLSE</name>
<evidence type="ECO:0000256" key="2">
    <source>
        <dbReference type="SAM" id="MobiDB-lite"/>
    </source>
</evidence>
<dbReference type="AlphaFoldDB" id="A0AAV6PY85"/>
<reference evidence="3 4" key="1">
    <citation type="journal article" date="2021" name="Sci. Rep.">
        <title>Chromosome anchoring in Senegalese sole (Solea senegalensis) reveals sex-associated markers and genome rearrangements in flatfish.</title>
        <authorList>
            <person name="Guerrero-Cozar I."/>
            <person name="Gomez-Garrido J."/>
            <person name="Berbel C."/>
            <person name="Martinez-Blanch J.F."/>
            <person name="Alioto T."/>
            <person name="Claros M.G."/>
            <person name="Gagnaire P.A."/>
            <person name="Manchado M."/>
        </authorList>
    </citation>
    <scope>NUCLEOTIDE SEQUENCE [LARGE SCALE GENOMIC DNA]</scope>
    <source>
        <strain evidence="3">Sse05_10M</strain>
    </source>
</reference>
<proteinExistence type="predicted"/>
<keyword evidence="4" id="KW-1185">Reference proteome</keyword>
<feature type="coiled-coil region" evidence="1">
    <location>
        <begin position="49"/>
        <end position="83"/>
    </location>
</feature>
<feature type="compositionally biased region" description="Basic and acidic residues" evidence="2">
    <location>
        <begin position="162"/>
        <end position="185"/>
    </location>
</feature>
<protein>
    <submittedName>
        <fullName evidence="3">Uncharacterized protein</fullName>
    </submittedName>
</protein>
<sequence>MKVDMLLPVSTIVSVALFAYMKSGLKDREKEERRLRFQDIKLRVTFDVLQEYQKDSSVIQEQLNRAMEQYNPQEEELKNLQMKQRQTKDNLEICQSSVKEALDALAIAETEFNDVKALLDKEAAEWNTEAEPLKQQLQARSPVCDHVKEESKEAASKWCNMKQKEEPPKPEEPKQEAPKPEEPKQEPPSQMSLNRRAKPEEPKARGA</sequence>
<evidence type="ECO:0000256" key="1">
    <source>
        <dbReference type="SAM" id="Coils"/>
    </source>
</evidence>
<evidence type="ECO:0000313" key="3">
    <source>
        <dbReference type="EMBL" id="KAG7476200.1"/>
    </source>
</evidence>
<comment type="caution">
    <text evidence="3">The sequence shown here is derived from an EMBL/GenBank/DDBJ whole genome shotgun (WGS) entry which is preliminary data.</text>
</comment>
<gene>
    <name evidence="3" type="ORF">JOB18_048809</name>
</gene>
<evidence type="ECO:0000313" key="4">
    <source>
        <dbReference type="Proteomes" id="UP000693946"/>
    </source>
</evidence>